<reference evidence="4" key="1">
    <citation type="submission" date="2021-01" db="EMBL/GenBank/DDBJ databases">
        <authorList>
            <person name="Corre E."/>
            <person name="Pelletier E."/>
            <person name="Niang G."/>
            <person name="Scheremetjew M."/>
            <person name="Finn R."/>
            <person name="Kale V."/>
            <person name="Holt S."/>
            <person name="Cochrane G."/>
            <person name="Meng A."/>
            <person name="Brown T."/>
            <person name="Cohen L."/>
        </authorList>
    </citation>
    <scope>NUCLEOTIDE SEQUENCE</scope>
    <source>
        <strain evidence="4">CCMP826</strain>
    </source>
</reference>
<gene>
    <name evidence="4" type="ORF">HTAM1171_LOCUS1039</name>
</gene>
<sequence>MQGASMSENKVSALPSSEALQVLLSPDGYYKYLCIEKPALKPLNASLLVSDKKEEDGVDGDAVKKNYRRLSLKHHPDRKTGDAETFRVLNRAQKVLTTPKLRKQYDLVGLDLDDDDDDHHNGNDDDDGKEGDGGEKGGSSSGADTVMSHIASATIAGIMQAAVRTAMMTFVSTFVTRYKYIVYIAVLLLLGLALKIFTGTKAQINDAKFAFVATCPTVMIAMGIYLMYSGRNYLDEETQQIIQWSYTFCFGEIMVMTMFIQNSIPTKSKIILILSTIFSTITCLILRGKFWRYASVLGFEILIGVIAVLAFPIMEMILEEVVNEKLRKVGEKVRAHNERMEKVRYGTNTGITNAVKKSEEID</sequence>
<dbReference type="InterPro" id="IPR001623">
    <property type="entry name" value="DnaJ_domain"/>
</dbReference>
<protein>
    <recommendedName>
        <fullName evidence="3">J domain-containing protein</fullName>
    </recommendedName>
</protein>
<dbReference type="Gene3D" id="1.10.287.110">
    <property type="entry name" value="DnaJ domain"/>
    <property type="match status" value="1"/>
</dbReference>
<feature type="domain" description="J" evidence="3">
    <location>
        <begin position="28"/>
        <end position="109"/>
    </location>
</feature>
<dbReference type="PROSITE" id="PS50076">
    <property type="entry name" value="DNAJ_2"/>
    <property type="match status" value="1"/>
</dbReference>
<dbReference type="InterPro" id="IPR051100">
    <property type="entry name" value="DnaJ_subfamily_B/C"/>
</dbReference>
<evidence type="ECO:0000259" key="3">
    <source>
        <dbReference type="PROSITE" id="PS50076"/>
    </source>
</evidence>
<feature type="transmembrane region" description="Helical" evidence="2">
    <location>
        <begin position="209"/>
        <end position="229"/>
    </location>
</feature>
<dbReference type="CDD" id="cd06257">
    <property type="entry name" value="DnaJ"/>
    <property type="match status" value="1"/>
</dbReference>
<feature type="transmembrane region" description="Helical" evidence="2">
    <location>
        <begin position="271"/>
        <end position="290"/>
    </location>
</feature>
<feature type="transmembrane region" description="Helical" evidence="2">
    <location>
        <begin position="180"/>
        <end position="197"/>
    </location>
</feature>
<keyword evidence="2" id="KW-1133">Transmembrane helix</keyword>
<accession>A0A7S2E0N0</accession>
<name>A0A7S2E0N0_9STRA</name>
<evidence type="ECO:0000313" key="4">
    <source>
        <dbReference type="EMBL" id="CAD9469825.1"/>
    </source>
</evidence>
<feature type="transmembrane region" description="Helical" evidence="2">
    <location>
        <begin position="241"/>
        <end position="259"/>
    </location>
</feature>
<evidence type="ECO:0000256" key="2">
    <source>
        <dbReference type="SAM" id="Phobius"/>
    </source>
</evidence>
<dbReference type="SUPFAM" id="SSF46565">
    <property type="entry name" value="Chaperone J-domain"/>
    <property type="match status" value="1"/>
</dbReference>
<feature type="region of interest" description="Disordered" evidence="1">
    <location>
        <begin position="112"/>
        <end position="143"/>
    </location>
</feature>
<keyword evidence="2" id="KW-0472">Membrane</keyword>
<dbReference type="InterPro" id="IPR036869">
    <property type="entry name" value="J_dom_sf"/>
</dbReference>
<organism evidence="4">
    <name type="scientific">Helicotheca tamesis</name>
    <dbReference type="NCBI Taxonomy" id="374047"/>
    <lineage>
        <taxon>Eukaryota</taxon>
        <taxon>Sar</taxon>
        <taxon>Stramenopiles</taxon>
        <taxon>Ochrophyta</taxon>
        <taxon>Bacillariophyta</taxon>
        <taxon>Mediophyceae</taxon>
        <taxon>Lithodesmiophycidae</taxon>
        <taxon>Lithodesmiales</taxon>
        <taxon>Lithodesmiaceae</taxon>
        <taxon>Helicotheca</taxon>
    </lineage>
</organism>
<dbReference type="SMART" id="SM00271">
    <property type="entry name" value="DnaJ"/>
    <property type="match status" value="1"/>
</dbReference>
<dbReference type="PANTHER" id="PTHR43908">
    <property type="entry name" value="AT29763P-RELATED"/>
    <property type="match status" value="1"/>
</dbReference>
<dbReference type="Pfam" id="PF00226">
    <property type="entry name" value="DnaJ"/>
    <property type="match status" value="1"/>
</dbReference>
<dbReference type="AlphaFoldDB" id="A0A7S2E0N0"/>
<evidence type="ECO:0000256" key="1">
    <source>
        <dbReference type="SAM" id="MobiDB-lite"/>
    </source>
</evidence>
<dbReference type="EMBL" id="HBGV01001664">
    <property type="protein sequence ID" value="CAD9469825.1"/>
    <property type="molecule type" value="Transcribed_RNA"/>
</dbReference>
<feature type="transmembrane region" description="Helical" evidence="2">
    <location>
        <begin position="296"/>
        <end position="318"/>
    </location>
</feature>
<proteinExistence type="predicted"/>
<dbReference type="PANTHER" id="PTHR43908:SF12">
    <property type="entry name" value="DNAJ DOMAIN, CHAPERONE J-DOMAIN SUPERFAMILY"/>
    <property type="match status" value="1"/>
</dbReference>
<keyword evidence="2" id="KW-0812">Transmembrane</keyword>